<keyword evidence="5" id="KW-1185">Reference proteome</keyword>
<gene>
    <name evidence="4" type="ORF">RM553_01485</name>
</gene>
<keyword evidence="1" id="KW-0812">Transmembrane</keyword>
<feature type="transmembrane region" description="Helical" evidence="1">
    <location>
        <begin position="230"/>
        <end position="254"/>
    </location>
</feature>
<feature type="transmembrane region" description="Helical" evidence="1">
    <location>
        <begin position="86"/>
        <end position="103"/>
    </location>
</feature>
<dbReference type="PANTHER" id="PTHR39084">
    <property type="entry name" value="MEMBRANE PROTEIN-RELATED"/>
    <property type="match status" value="1"/>
</dbReference>
<feature type="transmembrane region" description="Helical" evidence="1">
    <location>
        <begin position="138"/>
        <end position="156"/>
    </location>
</feature>
<evidence type="ECO:0000313" key="5">
    <source>
        <dbReference type="Proteomes" id="UP001262889"/>
    </source>
</evidence>
<evidence type="ECO:0000259" key="2">
    <source>
        <dbReference type="Pfam" id="PF02308"/>
    </source>
</evidence>
<evidence type="ECO:0000259" key="3">
    <source>
        <dbReference type="Pfam" id="PF13194"/>
    </source>
</evidence>
<sequence length="418" mass="44889">MNYDDLTTLGIALGLGMLVGLQREHSNQAIAGVRTFSIISIFGAVAGFLTRDMQNEFILPALGISLVALVYTGGRSKEDQKDPGKTTEVAILLMFAIGAYLVLGNRVLGVVAGGLLTMLLYAKSHLHNFIDKLKDSDVSAIMTLAGISLIILPILPDQTYGPYDVLNPHNIWLMVVFIVGLSVVGYFIYKFVGKDSGVISNGILGGLISSTATTVSFARKQKQAPDIARVAVFVITTASAIALARVLIEISVVAPAELPKLAMPIAFNFVVMCLMCVWLFYTIKKDKDAGELPEPENPAQFKAALVFGLLYGLILLLVAFAKEQFGNQGLYIVAIISGLTDVDAITLSMSKMIKGGGVSTSLGWKLILLASLANLLFKGIMAMVIGTGKIVKWLALTFGISIAVGLLTIFLWPENWHF</sequence>
<dbReference type="EMBL" id="JAVRHQ010000001">
    <property type="protein sequence ID" value="MDT0641492.1"/>
    <property type="molecule type" value="Genomic_DNA"/>
</dbReference>
<reference evidence="4 5" key="1">
    <citation type="submission" date="2023-09" db="EMBL/GenBank/DDBJ databases">
        <authorList>
            <person name="Rey-Velasco X."/>
        </authorList>
    </citation>
    <scope>NUCLEOTIDE SEQUENCE [LARGE SCALE GENOMIC DNA]</scope>
    <source>
        <strain evidence="4 5">F363</strain>
    </source>
</reference>
<dbReference type="Pfam" id="PF13194">
    <property type="entry name" value="DUF4010"/>
    <property type="match status" value="1"/>
</dbReference>
<evidence type="ECO:0000313" key="4">
    <source>
        <dbReference type="EMBL" id="MDT0641492.1"/>
    </source>
</evidence>
<dbReference type="InterPro" id="IPR025105">
    <property type="entry name" value="DUF4010"/>
</dbReference>
<feature type="transmembrane region" description="Helical" evidence="1">
    <location>
        <begin position="393"/>
        <end position="412"/>
    </location>
</feature>
<dbReference type="RefSeq" id="WP_311533196.1">
    <property type="nucleotide sequence ID" value="NZ_JAVRHQ010000001.1"/>
</dbReference>
<dbReference type="PANTHER" id="PTHR39084:SF1">
    <property type="entry name" value="DUF4010 DOMAIN-CONTAINING PROTEIN"/>
    <property type="match status" value="1"/>
</dbReference>
<feature type="transmembrane region" description="Helical" evidence="1">
    <location>
        <begin position="33"/>
        <end position="51"/>
    </location>
</feature>
<feature type="transmembrane region" description="Helical" evidence="1">
    <location>
        <begin position="330"/>
        <end position="350"/>
    </location>
</feature>
<comment type="caution">
    <text evidence="4">The sequence shown here is derived from an EMBL/GenBank/DDBJ whole genome shotgun (WGS) entry which is preliminary data.</text>
</comment>
<feature type="transmembrane region" description="Helical" evidence="1">
    <location>
        <begin position="301"/>
        <end position="321"/>
    </location>
</feature>
<accession>A0ABU3C583</accession>
<dbReference type="Proteomes" id="UP001262889">
    <property type="component" value="Unassembled WGS sequence"/>
</dbReference>
<evidence type="ECO:0000256" key="1">
    <source>
        <dbReference type="SAM" id="Phobius"/>
    </source>
</evidence>
<feature type="domain" description="DUF4010" evidence="3">
    <location>
        <begin position="176"/>
        <end position="386"/>
    </location>
</feature>
<keyword evidence="1" id="KW-0472">Membrane</keyword>
<organism evidence="4 5">
    <name type="scientific">Autumnicola tepida</name>
    <dbReference type="NCBI Taxonomy" id="3075595"/>
    <lineage>
        <taxon>Bacteria</taxon>
        <taxon>Pseudomonadati</taxon>
        <taxon>Bacteroidota</taxon>
        <taxon>Flavobacteriia</taxon>
        <taxon>Flavobacteriales</taxon>
        <taxon>Flavobacteriaceae</taxon>
        <taxon>Autumnicola</taxon>
    </lineage>
</organism>
<feature type="transmembrane region" description="Helical" evidence="1">
    <location>
        <begin position="261"/>
        <end position="281"/>
    </location>
</feature>
<name>A0ABU3C583_9FLAO</name>
<dbReference type="InterPro" id="IPR049177">
    <property type="entry name" value="MgtC_SapB_SrpB_YhiD_N"/>
</dbReference>
<feature type="transmembrane region" description="Helical" evidence="1">
    <location>
        <begin position="198"/>
        <end position="218"/>
    </location>
</feature>
<protein>
    <submittedName>
        <fullName evidence="4">MgtC/SapB family protein</fullName>
    </submittedName>
</protein>
<proteinExistence type="predicted"/>
<feature type="transmembrane region" description="Helical" evidence="1">
    <location>
        <begin position="362"/>
        <end position="381"/>
    </location>
</feature>
<dbReference type="Pfam" id="PF02308">
    <property type="entry name" value="MgtC"/>
    <property type="match status" value="1"/>
</dbReference>
<feature type="transmembrane region" description="Helical" evidence="1">
    <location>
        <begin position="57"/>
        <end position="74"/>
    </location>
</feature>
<feature type="domain" description="MgtC/SapB/SrpB/YhiD N-terminal" evidence="2">
    <location>
        <begin position="9"/>
        <end position="128"/>
    </location>
</feature>
<keyword evidence="1" id="KW-1133">Transmembrane helix</keyword>
<feature type="transmembrane region" description="Helical" evidence="1">
    <location>
        <begin position="171"/>
        <end position="189"/>
    </location>
</feature>